<dbReference type="InterPro" id="IPR007110">
    <property type="entry name" value="Ig-like_dom"/>
</dbReference>
<evidence type="ECO:0000256" key="1">
    <source>
        <dbReference type="ARBA" id="ARBA00022859"/>
    </source>
</evidence>
<accession>A0A8C3HJS6</accession>
<keyword evidence="3" id="KW-1280">Immunoglobulin</keyword>
<organism evidence="5 6">
    <name type="scientific">Chrysemys picta bellii</name>
    <name type="common">Western painted turtle</name>
    <name type="synonym">Emys bellii</name>
    <dbReference type="NCBI Taxonomy" id="8478"/>
    <lineage>
        <taxon>Eukaryota</taxon>
        <taxon>Metazoa</taxon>
        <taxon>Chordata</taxon>
        <taxon>Craniata</taxon>
        <taxon>Vertebrata</taxon>
        <taxon>Euteleostomi</taxon>
        <taxon>Archelosauria</taxon>
        <taxon>Testudinata</taxon>
        <taxon>Testudines</taxon>
        <taxon>Cryptodira</taxon>
        <taxon>Durocryptodira</taxon>
        <taxon>Testudinoidea</taxon>
        <taxon>Emydidae</taxon>
        <taxon>Chrysemys</taxon>
    </lineage>
</organism>
<evidence type="ECO:0000313" key="6">
    <source>
        <dbReference type="Proteomes" id="UP000694380"/>
    </source>
</evidence>
<dbReference type="SUPFAM" id="SSF48726">
    <property type="entry name" value="Immunoglobulin"/>
    <property type="match status" value="1"/>
</dbReference>
<dbReference type="GO" id="GO:0002250">
    <property type="term" value="P:adaptive immune response"/>
    <property type="evidence" value="ECO:0007669"/>
    <property type="project" value="UniProtKB-KW"/>
</dbReference>
<dbReference type="SMART" id="SM00406">
    <property type="entry name" value="IGv"/>
    <property type="match status" value="1"/>
</dbReference>
<feature type="domain" description="Ig-like" evidence="4">
    <location>
        <begin position="1"/>
        <end position="97"/>
    </location>
</feature>
<proteinExistence type="predicted"/>
<keyword evidence="6" id="KW-1185">Reference proteome</keyword>
<evidence type="ECO:0000256" key="3">
    <source>
        <dbReference type="ARBA" id="ARBA00043265"/>
    </source>
</evidence>
<keyword evidence="1" id="KW-0391">Immunity</keyword>
<dbReference type="Ensembl" id="ENSCPBT00000022551.1">
    <property type="protein sequence ID" value="ENSCPBP00000019134.1"/>
    <property type="gene ID" value="ENSCPBG00000013862.1"/>
</dbReference>
<dbReference type="InterPro" id="IPR050199">
    <property type="entry name" value="IgHV"/>
</dbReference>
<dbReference type="Proteomes" id="UP000694380">
    <property type="component" value="Unplaced"/>
</dbReference>
<dbReference type="InterPro" id="IPR013106">
    <property type="entry name" value="Ig_V-set"/>
</dbReference>
<dbReference type="PROSITE" id="PS50835">
    <property type="entry name" value="IG_LIKE"/>
    <property type="match status" value="1"/>
</dbReference>
<dbReference type="SMART" id="SM00409">
    <property type="entry name" value="IG"/>
    <property type="match status" value="1"/>
</dbReference>
<dbReference type="GO" id="GO:0005576">
    <property type="term" value="C:extracellular region"/>
    <property type="evidence" value="ECO:0007669"/>
    <property type="project" value="UniProtKB-ARBA"/>
</dbReference>
<reference evidence="5" key="1">
    <citation type="submission" date="2025-08" db="UniProtKB">
        <authorList>
            <consortium name="Ensembl"/>
        </authorList>
    </citation>
    <scope>IDENTIFICATION</scope>
</reference>
<protein>
    <recommendedName>
        <fullName evidence="4">Ig-like domain-containing protein</fullName>
    </recommendedName>
</protein>
<dbReference type="PANTHER" id="PTHR23266">
    <property type="entry name" value="IMMUNOGLOBULIN HEAVY CHAIN"/>
    <property type="match status" value="1"/>
</dbReference>
<dbReference type="InterPro" id="IPR036179">
    <property type="entry name" value="Ig-like_dom_sf"/>
</dbReference>
<evidence type="ECO:0000256" key="2">
    <source>
        <dbReference type="ARBA" id="ARBA00023130"/>
    </source>
</evidence>
<dbReference type="InterPro" id="IPR013783">
    <property type="entry name" value="Ig-like_fold"/>
</dbReference>
<dbReference type="GeneTree" id="ENSGT01030000234536"/>
<dbReference type="GO" id="GO:0019814">
    <property type="term" value="C:immunoglobulin complex"/>
    <property type="evidence" value="ECO:0007669"/>
    <property type="project" value="UniProtKB-KW"/>
</dbReference>
<dbReference type="InterPro" id="IPR003599">
    <property type="entry name" value="Ig_sub"/>
</dbReference>
<sequence length="254" mass="28319">QIQLVPSAPGVVKPGESLTVTCTVSGDSIATRAWWNWVRELPGRGLQWVGRIHFSGSTNYAPDLQTRANIAKDDAKNEFYLQLRSLTAADTATYYCTRWDPQQLRLFPVTIFLPSPKAPEIFPLCADSSFPIRKNVQLLFPNYLESSLAGRKCDSGIRSWPEAHLPCLLLLGSTYIPTRREKVVCHVSPKPDHHLFGHLQEPVLPAAGLPRSCRHRHVLLCWRHTGTQSKAGLVQKGEADCLESLGALSHSRLH</sequence>
<dbReference type="Gene3D" id="2.60.40.10">
    <property type="entry name" value="Immunoglobulins"/>
    <property type="match status" value="1"/>
</dbReference>
<dbReference type="AlphaFoldDB" id="A0A8C3HJS6"/>
<name>A0A8C3HJS6_CHRPI</name>
<keyword evidence="2" id="KW-1064">Adaptive immunity</keyword>
<reference evidence="5" key="2">
    <citation type="submission" date="2025-09" db="UniProtKB">
        <authorList>
            <consortium name="Ensembl"/>
        </authorList>
    </citation>
    <scope>IDENTIFICATION</scope>
</reference>
<evidence type="ECO:0000313" key="5">
    <source>
        <dbReference type="Ensembl" id="ENSCPBP00000019134.1"/>
    </source>
</evidence>
<dbReference type="Pfam" id="PF07686">
    <property type="entry name" value="V-set"/>
    <property type="match status" value="1"/>
</dbReference>
<evidence type="ECO:0000259" key="4">
    <source>
        <dbReference type="PROSITE" id="PS50835"/>
    </source>
</evidence>